<proteinExistence type="predicted"/>
<protein>
    <submittedName>
        <fullName evidence="1">Uncharacterized protein</fullName>
    </submittedName>
</protein>
<name>A0A1G5WAD7_9HYPH</name>
<evidence type="ECO:0000313" key="1">
    <source>
        <dbReference type="EMBL" id="SDA55033.1"/>
    </source>
</evidence>
<sequence>MTNILTSIFSVNPTKSHDGTISALGTHPQLAGALANDGPSGGPTFLAALAASVEGSVGCYGTGDARRAFLVAAVDADLLPDSNMKS</sequence>
<dbReference type="AlphaFoldDB" id="A0A1G5WAD7"/>
<dbReference type="EMBL" id="FMXM01000003">
    <property type="protein sequence ID" value="SDA55033.1"/>
    <property type="molecule type" value="Genomic_DNA"/>
</dbReference>
<accession>A0A1G5WAD7</accession>
<organism evidence="1 2">
    <name type="scientific">Mesorhizobium qingshengii</name>
    <dbReference type="NCBI Taxonomy" id="1165689"/>
    <lineage>
        <taxon>Bacteria</taxon>
        <taxon>Pseudomonadati</taxon>
        <taxon>Pseudomonadota</taxon>
        <taxon>Alphaproteobacteria</taxon>
        <taxon>Hyphomicrobiales</taxon>
        <taxon>Phyllobacteriaceae</taxon>
        <taxon>Mesorhizobium</taxon>
    </lineage>
</organism>
<dbReference type="RefSeq" id="WP_143019395.1">
    <property type="nucleotide sequence ID" value="NZ_FMXM01000003.1"/>
</dbReference>
<reference evidence="1 2" key="1">
    <citation type="submission" date="2016-10" db="EMBL/GenBank/DDBJ databases">
        <authorList>
            <person name="de Groot N.N."/>
        </authorList>
    </citation>
    <scope>NUCLEOTIDE SEQUENCE [LARGE SCALE GENOMIC DNA]</scope>
    <source>
        <strain evidence="1 2">CGMCC 1.12097</strain>
    </source>
</reference>
<dbReference type="STRING" id="1165689.SAMN02927914_01323"/>
<dbReference type="Proteomes" id="UP000198588">
    <property type="component" value="Unassembled WGS sequence"/>
</dbReference>
<evidence type="ECO:0000313" key="2">
    <source>
        <dbReference type="Proteomes" id="UP000198588"/>
    </source>
</evidence>
<gene>
    <name evidence="1" type="ORF">SAMN02927914_01323</name>
</gene>